<dbReference type="RefSeq" id="WP_011802854.1">
    <property type="nucleotide sequence ID" value="NC_008781.1"/>
</dbReference>
<sequence>MLLLLIELIEHEREKVNALIAVKNTSGYLPGAKSEKKDQFVILFLFFFCLFVDLGGVLYLRNFAFVILMSVLLITLLSSPDVFFAPFLRLPILVLFVIWPLIGVYLGFYRGAESALVIQNILALISFPILIIFFSNYEIETIVTAFTTAATMLGVVVLLFWVLLYFDNSLAHVVADSLGAGEAGFFGIREISGINFPVVYFKTTLFFVPATILLIQNNRFFQAMILLAALMAATSKTGFVIAALAVWISILRRQSSVVIFSALFLTVVVITLMGIYFNEVIYALFTDEGTLVTRVDHWDSLLNLFLENPSYFLVGQGAGTVFYSTGAGDFVNNIELDHLNSIRKFGILWFIGFASFVFIVIWRSRRVHGVALASALTAAFVVCGTNPVLLTLMFFSILAICYVAVTRDFSPNFNVLASEI</sequence>
<reference evidence="3" key="1">
    <citation type="journal article" date="2009" name="Environ. Microbiol.">
        <title>The genome of Polaromonas naphthalenivorans strain CJ2, isolated from coal tar-contaminated sediment, reveals physiological and metabolic versatility and evolution through extensive horizontal gene transfer.</title>
        <authorList>
            <person name="Yagi J.M."/>
            <person name="Sims D."/>
            <person name="Brettin T."/>
            <person name="Bruce D."/>
            <person name="Madsen E.L."/>
        </authorList>
    </citation>
    <scope>NUCLEOTIDE SEQUENCE [LARGE SCALE GENOMIC DNA]</scope>
    <source>
        <strain evidence="3">CJ2</strain>
    </source>
</reference>
<proteinExistence type="predicted"/>
<organism evidence="2 3">
    <name type="scientific">Polaromonas naphthalenivorans (strain CJ2)</name>
    <dbReference type="NCBI Taxonomy" id="365044"/>
    <lineage>
        <taxon>Bacteria</taxon>
        <taxon>Pseudomonadati</taxon>
        <taxon>Pseudomonadota</taxon>
        <taxon>Betaproteobacteria</taxon>
        <taxon>Burkholderiales</taxon>
        <taxon>Comamonadaceae</taxon>
        <taxon>Polaromonas</taxon>
    </lineage>
</organism>
<evidence type="ECO:0008006" key="4">
    <source>
        <dbReference type="Google" id="ProtNLM"/>
    </source>
</evidence>
<gene>
    <name evidence="2" type="ordered locus">Pnap_3486</name>
</gene>
<accession>A1VT05</accession>
<evidence type="ECO:0000256" key="1">
    <source>
        <dbReference type="SAM" id="Phobius"/>
    </source>
</evidence>
<dbReference type="Proteomes" id="UP000000644">
    <property type="component" value="Chromosome"/>
</dbReference>
<feature type="transmembrane region" description="Helical" evidence="1">
    <location>
        <begin position="257"/>
        <end position="277"/>
    </location>
</feature>
<feature type="transmembrane region" description="Helical" evidence="1">
    <location>
        <begin position="195"/>
        <end position="215"/>
    </location>
</feature>
<keyword evidence="1" id="KW-0812">Transmembrane</keyword>
<dbReference type="STRING" id="365044.Pnap_3486"/>
<evidence type="ECO:0000313" key="2">
    <source>
        <dbReference type="EMBL" id="ABM38783.1"/>
    </source>
</evidence>
<dbReference type="KEGG" id="pna:Pnap_3486"/>
<keyword evidence="1" id="KW-0472">Membrane</keyword>
<dbReference type="AlphaFoldDB" id="A1VT05"/>
<feature type="transmembrane region" description="Helical" evidence="1">
    <location>
        <begin position="90"/>
        <end position="109"/>
    </location>
</feature>
<feature type="transmembrane region" description="Helical" evidence="1">
    <location>
        <begin position="142"/>
        <end position="164"/>
    </location>
</feature>
<feature type="transmembrane region" description="Helical" evidence="1">
    <location>
        <begin position="65"/>
        <end position="83"/>
    </location>
</feature>
<feature type="transmembrane region" description="Helical" evidence="1">
    <location>
        <begin position="375"/>
        <end position="405"/>
    </location>
</feature>
<dbReference type="EMBL" id="CP000529">
    <property type="protein sequence ID" value="ABM38783.1"/>
    <property type="molecule type" value="Genomic_DNA"/>
</dbReference>
<keyword evidence="3" id="KW-1185">Reference proteome</keyword>
<dbReference type="HOGENOM" id="CLU_653557_0_0_4"/>
<protein>
    <recommendedName>
        <fullName evidence="4">O-antigen polymerase</fullName>
    </recommendedName>
</protein>
<evidence type="ECO:0000313" key="3">
    <source>
        <dbReference type="Proteomes" id="UP000000644"/>
    </source>
</evidence>
<feature type="transmembrane region" description="Helical" evidence="1">
    <location>
        <begin position="221"/>
        <end position="250"/>
    </location>
</feature>
<dbReference type="OrthoDB" id="1086376at2"/>
<feature type="transmembrane region" description="Helical" evidence="1">
    <location>
        <begin position="40"/>
        <end position="59"/>
    </location>
</feature>
<name>A1VT05_POLNA</name>
<feature type="transmembrane region" description="Helical" evidence="1">
    <location>
        <begin position="115"/>
        <end position="135"/>
    </location>
</feature>
<dbReference type="eggNOG" id="ENOG5033C42">
    <property type="taxonomic scope" value="Bacteria"/>
</dbReference>
<keyword evidence="1" id="KW-1133">Transmembrane helix</keyword>
<feature type="transmembrane region" description="Helical" evidence="1">
    <location>
        <begin position="345"/>
        <end position="363"/>
    </location>
</feature>